<dbReference type="InterPro" id="IPR013784">
    <property type="entry name" value="Carb-bd-like_fold"/>
</dbReference>
<sequence>MTAPGGPAVRLVTGTVVGADGSPVAGAAVHLADGPGPVPDIAALTGPDGRFSFPVGADGVYTVACRTADGRTARAAVAVGPAGAPPAELRPV</sequence>
<evidence type="ECO:0000313" key="1">
    <source>
        <dbReference type="EMBL" id="AXE25333.1"/>
    </source>
</evidence>
<dbReference type="RefSeq" id="WP_114056519.1">
    <property type="nucleotide sequence ID" value="NZ_CP030862.1"/>
</dbReference>
<dbReference type="EMBL" id="CP030862">
    <property type="protein sequence ID" value="AXE25333.1"/>
    <property type="molecule type" value="Genomic_DNA"/>
</dbReference>
<dbReference type="GO" id="GO:0030246">
    <property type="term" value="F:carbohydrate binding"/>
    <property type="evidence" value="ECO:0007669"/>
    <property type="project" value="InterPro"/>
</dbReference>
<evidence type="ECO:0000313" key="2">
    <source>
        <dbReference type="Proteomes" id="UP000252004"/>
    </source>
</evidence>
<dbReference type="OrthoDB" id="4231242at2"/>
<accession>A0A344U362</accession>
<gene>
    <name evidence="1" type="ORF">C0216_19450</name>
</gene>
<dbReference type="Gene3D" id="2.60.40.1120">
    <property type="entry name" value="Carboxypeptidase-like, regulatory domain"/>
    <property type="match status" value="1"/>
</dbReference>
<dbReference type="SUPFAM" id="SSF49452">
    <property type="entry name" value="Starch-binding domain-like"/>
    <property type="match status" value="1"/>
</dbReference>
<reference evidence="1 2" key="1">
    <citation type="submission" date="2018-01" db="EMBL/GenBank/DDBJ databases">
        <title>Draft genome Sequence of streptomyces globosus LZH-48.</title>
        <authorList>
            <person name="Ran K."/>
            <person name="Li Z."/>
            <person name="Wei S."/>
            <person name="Dong R."/>
        </authorList>
    </citation>
    <scope>NUCLEOTIDE SEQUENCE [LARGE SCALE GENOMIC DNA]</scope>
    <source>
        <strain evidence="1 2">LZH-48</strain>
    </source>
</reference>
<organism evidence="1 2">
    <name type="scientific">Streptomyces globosus</name>
    <dbReference type="NCBI Taxonomy" id="68209"/>
    <lineage>
        <taxon>Bacteria</taxon>
        <taxon>Bacillati</taxon>
        <taxon>Actinomycetota</taxon>
        <taxon>Actinomycetes</taxon>
        <taxon>Kitasatosporales</taxon>
        <taxon>Streptomycetaceae</taxon>
        <taxon>Streptomyces</taxon>
    </lineage>
</organism>
<keyword evidence="2" id="KW-1185">Reference proteome</keyword>
<dbReference type="KEGG" id="sgz:C0216_19450"/>
<dbReference type="AlphaFoldDB" id="A0A344U362"/>
<dbReference type="Proteomes" id="UP000252004">
    <property type="component" value="Chromosome"/>
</dbReference>
<evidence type="ECO:0008006" key="3">
    <source>
        <dbReference type="Google" id="ProtNLM"/>
    </source>
</evidence>
<proteinExistence type="predicted"/>
<name>A0A344U362_9ACTN</name>
<dbReference type="Pfam" id="PF13620">
    <property type="entry name" value="CarboxypepD_reg"/>
    <property type="match status" value="1"/>
</dbReference>
<protein>
    <recommendedName>
        <fullName evidence="3">Carboxypeptidase regulatory-like domain-containing protein</fullName>
    </recommendedName>
</protein>